<dbReference type="RefSeq" id="WP_311677051.1">
    <property type="nucleotide sequence ID" value="NZ_JAVRER010000016.1"/>
</dbReference>
<evidence type="ECO:0000313" key="1">
    <source>
        <dbReference type="EMBL" id="MDT0416404.1"/>
    </source>
</evidence>
<reference evidence="2" key="1">
    <citation type="submission" date="2023-07" db="EMBL/GenBank/DDBJ databases">
        <title>30 novel species of actinomycetes from the DSMZ collection.</title>
        <authorList>
            <person name="Nouioui I."/>
        </authorList>
    </citation>
    <scope>NUCLEOTIDE SEQUENCE [LARGE SCALE GENOMIC DNA]</scope>
    <source>
        <strain evidence="2">DSM 41982</strain>
    </source>
</reference>
<sequence length="321" mass="33446">MLVREPRRGAAGSRRAHDEERAALDWAEIQERMLVPLYAAVYERLEIGPGARLLGLGCGAGLALVLARARGASVTGVDEGTRARLTLAAERLGCSVAGAGSSREPVPPPGASVSRRDVAARGVAAATEDVATPRLLHGSPAVLRGVDAPPYTVVTAFQPAGATAGDYETLTARLRAALPFTAHGATVVVAGWGPPERCAASTVLRVATRLADTDASLPFGPGELGAGGGWRPERRDDLEAVAARAGLRLLGSGRVACPFGYAGTEGAVRGLLSTGLFDAAIEATDAAQVDKELREALHPYTRQDGTVWMPNVFRYVVARRD</sequence>
<name>A0ABD5E4N3_9ACTN</name>
<dbReference type="InterPro" id="IPR029063">
    <property type="entry name" value="SAM-dependent_MTases_sf"/>
</dbReference>
<keyword evidence="1" id="KW-0808">Transferase</keyword>
<organism evidence="1 2">
    <name type="scientific">Streptomyces evansiae</name>
    <dbReference type="NCBI Taxonomy" id="3075535"/>
    <lineage>
        <taxon>Bacteria</taxon>
        <taxon>Bacillati</taxon>
        <taxon>Actinomycetota</taxon>
        <taxon>Actinomycetes</taxon>
        <taxon>Kitasatosporales</taxon>
        <taxon>Streptomycetaceae</taxon>
        <taxon>Streptomyces</taxon>
    </lineage>
</organism>
<dbReference type="GO" id="GO:0008168">
    <property type="term" value="F:methyltransferase activity"/>
    <property type="evidence" value="ECO:0007669"/>
    <property type="project" value="UniProtKB-KW"/>
</dbReference>
<gene>
    <name evidence="1" type="ORF">RM574_12975</name>
</gene>
<accession>A0ABD5E4N3</accession>
<dbReference type="GO" id="GO:0032259">
    <property type="term" value="P:methylation"/>
    <property type="evidence" value="ECO:0007669"/>
    <property type="project" value="UniProtKB-KW"/>
</dbReference>
<proteinExistence type="predicted"/>
<dbReference type="AlphaFoldDB" id="A0ABD5E4N3"/>
<dbReference type="Gene3D" id="3.40.50.150">
    <property type="entry name" value="Vaccinia Virus protein VP39"/>
    <property type="match status" value="1"/>
</dbReference>
<keyword evidence="1" id="KW-0489">Methyltransferase</keyword>
<comment type="caution">
    <text evidence="1">The sequence shown here is derived from an EMBL/GenBank/DDBJ whole genome shotgun (WGS) entry which is preliminary data.</text>
</comment>
<dbReference type="EMBL" id="JAVRER010000016">
    <property type="protein sequence ID" value="MDT0416404.1"/>
    <property type="molecule type" value="Genomic_DNA"/>
</dbReference>
<protein>
    <submittedName>
        <fullName evidence="1">SAM-dependent methyltransferase</fullName>
    </submittedName>
</protein>
<dbReference type="Proteomes" id="UP001183607">
    <property type="component" value="Unassembled WGS sequence"/>
</dbReference>
<evidence type="ECO:0000313" key="2">
    <source>
        <dbReference type="Proteomes" id="UP001183607"/>
    </source>
</evidence>
<dbReference type="SUPFAM" id="SSF53335">
    <property type="entry name" value="S-adenosyl-L-methionine-dependent methyltransferases"/>
    <property type="match status" value="1"/>
</dbReference>